<comment type="subcellular location">
    <subcellularLocation>
        <location evidence="6">Cell inner membrane</location>
        <topology evidence="6">Multi-pass membrane protein</topology>
    </subcellularLocation>
    <subcellularLocation>
        <location evidence="1">Membrane</location>
        <topology evidence="1">Multi-pass membrane protein</topology>
    </subcellularLocation>
</comment>
<keyword evidence="6" id="KW-0997">Cell inner membrane</keyword>
<feature type="transmembrane region" description="Helical" evidence="6">
    <location>
        <begin position="149"/>
        <end position="165"/>
    </location>
</feature>
<dbReference type="GO" id="GO:0009252">
    <property type="term" value="P:peptidoglycan biosynthetic process"/>
    <property type="evidence" value="ECO:0007669"/>
    <property type="project" value="UniProtKB-UniRule"/>
</dbReference>
<evidence type="ECO:0000256" key="5">
    <source>
        <dbReference type="ARBA" id="ARBA00023136"/>
    </source>
</evidence>
<name>A0A520LJI1_9GAMM</name>
<dbReference type="GO" id="GO:0032153">
    <property type="term" value="C:cell division site"/>
    <property type="evidence" value="ECO:0007669"/>
    <property type="project" value="TreeGrafter"/>
</dbReference>
<protein>
    <recommendedName>
        <fullName evidence="6">Peptidoglycan glycosyltransferase MrdB</fullName>
        <shortName evidence="6">PGT</shortName>
        <ecNumber evidence="6">2.4.99.28</ecNumber>
    </recommendedName>
    <alternativeName>
        <fullName evidence="6">Cell elongation protein RodA</fullName>
    </alternativeName>
    <alternativeName>
        <fullName evidence="6">Cell wall polymerase</fullName>
    </alternativeName>
    <alternativeName>
        <fullName evidence="6">Peptidoglycan polymerase</fullName>
        <shortName evidence="6">PG polymerase</shortName>
    </alternativeName>
</protein>
<keyword evidence="2 6" id="KW-0812">Transmembrane</keyword>
<keyword evidence="6" id="KW-0573">Peptidoglycan synthesis</keyword>
<gene>
    <name evidence="6 7" type="primary">rodA</name>
    <name evidence="6" type="synonym">mrdB</name>
    <name evidence="7" type="ORF">EVB02_04595</name>
</gene>
<keyword evidence="4 6" id="KW-1133">Transmembrane helix</keyword>
<evidence type="ECO:0000256" key="2">
    <source>
        <dbReference type="ARBA" id="ARBA00022692"/>
    </source>
</evidence>
<dbReference type="InterPro" id="IPR001182">
    <property type="entry name" value="FtsW/RodA"/>
</dbReference>
<feature type="transmembrane region" description="Helical" evidence="6">
    <location>
        <begin position="314"/>
        <end position="341"/>
    </location>
</feature>
<keyword evidence="5 6" id="KW-0472">Membrane</keyword>
<dbReference type="Proteomes" id="UP000318148">
    <property type="component" value="Unassembled WGS sequence"/>
</dbReference>
<dbReference type="Pfam" id="PF01098">
    <property type="entry name" value="FTSW_RODA_SPOVE"/>
    <property type="match status" value="1"/>
</dbReference>
<keyword evidence="6" id="KW-0961">Cell wall biogenesis/degradation</keyword>
<proteinExistence type="inferred from homology"/>
<comment type="caution">
    <text evidence="7">The sequence shown here is derived from an EMBL/GenBank/DDBJ whole genome shotgun (WGS) entry which is preliminary data.</text>
</comment>
<keyword evidence="6" id="KW-0808">Transferase</keyword>
<comment type="function">
    <text evidence="6">Peptidoglycan polymerase that is essential for cell wall elongation.</text>
</comment>
<feature type="transmembrane region" description="Helical" evidence="6">
    <location>
        <begin position="27"/>
        <end position="47"/>
    </location>
</feature>
<dbReference type="GO" id="GO:0015648">
    <property type="term" value="F:lipid-linked peptidoglycan transporter activity"/>
    <property type="evidence" value="ECO:0007669"/>
    <property type="project" value="TreeGrafter"/>
</dbReference>
<feature type="transmembrane region" description="Helical" evidence="6">
    <location>
        <begin position="347"/>
        <end position="368"/>
    </location>
</feature>
<comment type="pathway">
    <text evidence="6">Cell wall biogenesis; peptidoglycan biosynthesis.</text>
</comment>
<organism evidence="7 8">
    <name type="scientific">SAR92 clade bacterium</name>
    <dbReference type="NCBI Taxonomy" id="2315479"/>
    <lineage>
        <taxon>Bacteria</taxon>
        <taxon>Pseudomonadati</taxon>
        <taxon>Pseudomonadota</taxon>
        <taxon>Gammaproteobacteria</taxon>
        <taxon>Cellvibrionales</taxon>
        <taxon>Porticoccaceae</taxon>
        <taxon>SAR92 clade</taxon>
    </lineage>
</organism>
<feature type="transmembrane region" description="Helical" evidence="6">
    <location>
        <begin position="59"/>
        <end position="77"/>
    </location>
</feature>
<comment type="similarity">
    <text evidence="6">Belongs to the SEDS family. MrdB/RodA subfamily.</text>
</comment>
<evidence type="ECO:0000256" key="3">
    <source>
        <dbReference type="ARBA" id="ARBA00022960"/>
    </source>
</evidence>
<feature type="transmembrane region" description="Helical" evidence="6">
    <location>
        <begin position="171"/>
        <end position="188"/>
    </location>
</feature>
<dbReference type="GO" id="GO:0005886">
    <property type="term" value="C:plasma membrane"/>
    <property type="evidence" value="ECO:0007669"/>
    <property type="project" value="UniProtKB-SubCell"/>
</dbReference>
<dbReference type="AlphaFoldDB" id="A0A520LJI1"/>
<dbReference type="GO" id="GO:0051301">
    <property type="term" value="P:cell division"/>
    <property type="evidence" value="ECO:0007669"/>
    <property type="project" value="InterPro"/>
</dbReference>
<dbReference type="InterPro" id="IPR011923">
    <property type="entry name" value="RodA/MrdB"/>
</dbReference>
<dbReference type="EC" id="2.4.99.28" evidence="6"/>
<evidence type="ECO:0000313" key="7">
    <source>
        <dbReference type="EMBL" id="RZO02343.1"/>
    </source>
</evidence>
<comment type="catalytic activity">
    <reaction evidence="6">
        <text>[GlcNAc-(1-&gt;4)-Mur2Ac(oyl-L-Ala-gamma-D-Glu-L-Lys-D-Ala-D-Ala)](n)-di-trans,octa-cis-undecaprenyl diphosphate + beta-D-GlcNAc-(1-&gt;4)-Mur2Ac(oyl-L-Ala-gamma-D-Glu-L-Lys-D-Ala-D-Ala)-di-trans,octa-cis-undecaprenyl diphosphate = [GlcNAc-(1-&gt;4)-Mur2Ac(oyl-L-Ala-gamma-D-Glu-L-Lys-D-Ala-D-Ala)](n+1)-di-trans,octa-cis-undecaprenyl diphosphate + di-trans,octa-cis-undecaprenyl diphosphate + H(+)</text>
        <dbReference type="Rhea" id="RHEA:23708"/>
        <dbReference type="Rhea" id="RHEA-COMP:9602"/>
        <dbReference type="Rhea" id="RHEA-COMP:9603"/>
        <dbReference type="ChEBI" id="CHEBI:15378"/>
        <dbReference type="ChEBI" id="CHEBI:58405"/>
        <dbReference type="ChEBI" id="CHEBI:60033"/>
        <dbReference type="ChEBI" id="CHEBI:78435"/>
        <dbReference type="EC" id="2.4.99.28"/>
    </reaction>
</comment>
<keyword evidence="6" id="KW-0328">Glycosyltransferase</keyword>
<dbReference type="PANTHER" id="PTHR30474:SF1">
    <property type="entry name" value="PEPTIDOGLYCAN GLYCOSYLTRANSFERASE MRDB"/>
    <property type="match status" value="1"/>
</dbReference>
<keyword evidence="6" id="KW-1003">Cell membrane</keyword>
<dbReference type="NCBIfam" id="TIGR02210">
    <property type="entry name" value="rodA_shape"/>
    <property type="match status" value="1"/>
</dbReference>
<feature type="transmembrane region" description="Helical" evidence="6">
    <location>
        <begin position="281"/>
        <end position="302"/>
    </location>
</feature>
<feature type="transmembrane region" description="Helical" evidence="6">
    <location>
        <begin position="83"/>
        <end position="103"/>
    </location>
</feature>
<dbReference type="EMBL" id="SHBO01000078">
    <property type="protein sequence ID" value="RZO02343.1"/>
    <property type="molecule type" value="Genomic_DNA"/>
</dbReference>
<dbReference type="GO" id="GO:0008955">
    <property type="term" value="F:peptidoglycan glycosyltransferase activity"/>
    <property type="evidence" value="ECO:0007669"/>
    <property type="project" value="UniProtKB-UniRule"/>
</dbReference>
<evidence type="ECO:0000256" key="6">
    <source>
        <dbReference type="HAMAP-Rule" id="MF_02079"/>
    </source>
</evidence>
<feature type="transmembrane region" description="Helical" evidence="6">
    <location>
        <begin position="195"/>
        <end position="213"/>
    </location>
</feature>
<evidence type="ECO:0000256" key="4">
    <source>
        <dbReference type="ARBA" id="ARBA00022989"/>
    </source>
</evidence>
<keyword evidence="3 6" id="KW-0133">Cell shape</keyword>
<dbReference type="UniPathway" id="UPA00219"/>
<dbReference type="HAMAP" id="MF_02079">
    <property type="entry name" value="PGT_RodA"/>
    <property type="match status" value="1"/>
</dbReference>
<sequence>MQNSDFVRTLKTTERTNKGKYPFKVDFLLVIALIVLLAISMLALFSATGENIDYINRHLAFIGAGFFLMLLISQISARTIELWAFYIFGLTTILLILVIIIGIDAKGAQRWLDLIIFRLQPSELLKVSLPLALAAYLGRRATPPIAKHVFWSIILISVPSFLIIFQPDLGTGILVFATGVTTLFLAGLRRRYIAGSLFIFLLTIPLMWIFMLLDYQKQRILTLLSPEDDLLGSGWNIVQSKTAIGSGGLYGKGWLNGTQSQLDFLPESHTDFIIAVLAEEFGLIGVVFTLAAYAFLLSRCFFISAHAKSQFGRLFAGSFAVMIFAHIFVNLGMVSGILPIVGAPLPLISFGGNSALTLFMGFGILTSISHEPRRIRS</sequence>
<accession>A0A520LJI1</accession>
<evidence type="ECO:0000313" key="8">
    <source>
        <dbReference type="Proteomes" id="UP000318148"/>
    </source>
</evidence>
<dbReference type="GO" id="GO:0008360">
    <property type="term" value="P:regulation of cell shape"/>
    <property type="evidence" value="ECO:0007669"/>
    <property type="project" value="UniProtKB-KW"/>
</dbReference>
<reference evidence="7 8" key="1">
    <citation type="submission" date="2019-02" db="EMBL/GenBank/DDBJ databases">
        <title>Prokaryotic population dynamics and viral predation in marine succession experiment using metagenomics: the confinement effect.</title>
        <authorList>
            <person name="Haro-Moreno J.M."/>
            <person name="Rodriguez-Valera F."/>
            <person name="Lopez-Perez M."/>
        </authorList>
    </citation>
    <scope>NUCLEOTIDE SEQUENCE [LARGE SCALE GENOMIC DNA]</scope>
    <source>
        <strain evidence="7">MED-G169</strain>
    </source>
</reference>
<dbReference type="GO" id="GO:0071555">
    <property type="term" value="P:cell wall organization"/>
    <property type="evidence" value="ECO:0007669"/>
    <property type="project" value="UniProtKB-KW"/>
</dbReference>
<evidence type="ECO:0000256" key="1">
    <source>
        <dbReference type="ARBA" id="ARBA00004141"/>
    </source>
</evidence>
<dbReference type="PANTHER" id="PTHR30474">
    <property type="entry name" value="CELL CYCLE PROTEIN"/>
    <property type="match status" value="1"/>
</dbReference>